<name>A0A6P5G881_ANACO</name>
<proteinExistence type="predicted"/>
<reference evidence="3" key="2">
    <citation type="submission" date="2025-08" db="UniProtKB">
        <authorList>
            <consortium name="RefSeq"/>
        </authorList>
    </citation>
    <scope>IDENTIFICATION</scope>
    <source>
        <tissue evidence="3">Leaf</tissue>
    </source>
</reference>
<dbReference type="PANTHER" id="PTHR33874:SF4">
    <property type="entry name" value="EXPRESSED PROTEIN"/>
    <property type="match status" value="1"/>
</dbReference>
<sequence>MVVHGAHGIPLEVVGTMIEMADVAWYALEHRPGAHKAAAPEKASLLGEEVAAKEAGAEEAGEELARLRTENLRLRTQLADNLALLQGVYKAPSISKDCPADLYERLIAAVDNSSFLANLESLHRESTAGPKGKEPDSMDVPINVDDGKVSWWVWVTSEIAPKSLEEVSGIDDENYVIITEEDVVDGIANFIARCILENQKSKTLSPLDLQKAVMRSVGGIKDQKKWRSIWEAGKVIYTLSTWGIALAGLYSNRAIVRAAAKGVSASANLVLKAL</sequence>
<evidence type="ECO:0000313" key="3">
    <source>
        <dbReference type="RefSeq" id="XP_020104509.1"/>
    </source>
</evidence>
<accession>A0A6P5G881</accession>
<gene>
    <name evidence="3" type="primary">LOC109721354</name>
</gene>
<evidence type="ECO:0000256" key="1">
    <source>
        <dbReference type="SAM" id="Coils"/>
    </source>
</evidence>
<dbReference type="GeneID" id="109721354"/>
<dbReference type="PANTHER" id="PTHR33874">
    <property type="entry name" value="RING FINGER PROTEIN"/>
    <property type="match status" value="1"/>
</dbReference>
<dbReference type="AlphaFoldDB" id="A0A6P5G881"/>
<organism evidence="2 3">
    <name type="scientific">Ananas comosus</name>
    <name type="common">Pineapple</name>
    <name type="synonym">Ananas ananas</name>
    <dbReference type="NCBI Taxonomy" id="4615"/>
    <lineage>
        <taxon>Eukaryota</taxon>
        <taxon>Viridiplantae</taxon>
        <taxon>Streptophyta</taxon>
        <taxon>Embryophyta</taxon>
        <taxon>Tracheophyta</taxon>
        <taxon>Spermatophyta</taxon>
        <taxon>Magnoliopsida</taxon>
        <taxon>Liliopsida</taxon>
        <taxon>Poales</taxon>
        <taxon>Bromeliaceae</taxon>
        <taxon>Bromelioideae</taxon>
        <taxon>Ananas</taxon>
    </lineage>
</organism>
<protein>
    <submittedName>
        <fullName evidence="3">Uncharacterized protein LOC109721354</fullName>
    </submittedName>
</protein>
<feature type="coiled-coil region" evidence="1">
    <location>
        <begin position="50"/>
        <end position="77"/>
    </location>
</feature>
<dbReference type="OrthoDB" id="845076at2759"/>
<dbReference type="Proteomes" id="UP000515123">
    <property type="component" value="Linkage group 15"/>
</dbReference>
<reference evidence="2" key="1">
    <citation type="journal article" date="2015" name="Nat. Genet.">
        <title>The pineapple genome and the evolution of CAM photosynthesis.</title>
        <authorList>
            <person name="Ming R."/>
            <person name="VanBuren R."/>
            <person name="Wai C.M."/>
            <person name="Tang H."/>
            <person name="Schatz M.C."/>
            <person name="Bowers J.E."/>
            <person name="Lyons E."/>
            <person name="Wang M.L."/>
            <person name="Chen J."/>
            <person name="Biggers E."/>
            <person name="Zhang J."/>
            <person name="Huang L."/>
            <person name="Zhang L."/>
            <person name="Miao W."/>
            <person name="Zhang J."/>
            <person name="Ye Z."/>
            <person name="Miao C."/>
            <person name="Lin Z."/>
            <person name="Wang H."/>
            <person name="Zhou H."/>
            <person name="Yim W.C."/>
            <person name="Priest H.D."/>
            <person name="Zheng C."/>
            <person name="Woodhouse M."/>
            <person name="Edger P.P."/>
            <person name="Guyot R."/>
            <person name="Guo H.B."/>
            <person name="Guo H."/>
            <person name="Zheng G."/>
            <person name="Singh R."/>
            <person name="Sharma A."/>
            <person name="Min X."/>
            <person name="Zheng Y."/>
            <person name="Lee H."/>
            <person name="Gurtowski J."/>
            <person name="Sedlazeck F.J."/>
            <person name="Harkess A."/>
            <person name="McKain M.R."/>
            <person name="Liao Z."/>
            <person name="Fang J."/>
            <person name="Liu J."/>
            <person name="Zhang X."/>
            <person name="Zhang Q."/>
            <person name="Hu W."/>
            <person name="Qin Y."/>
            <person name="Wang K."/>
            <person name="Chen L.Y."/>
            <person name="Shirley N."/>
            <person name="Lin Y.R."/>
            <person name="Liu L.Y."/>
            <person name="Hernandez A.G."/>
            <person name="Wright C.L."/>
            <person name="Bulone V."/>
            <person name="Tuskan G.A."/>
            <person name="Heath K."/>
            <person name="Zee F."/>
            <person name="Moore P.H."/>
            <person name="Sunkar R."/>
            <person name="Leebens-Mack J.H."/>
            <person name="Mockler T."/>
            <person name="Bennetzen J.L."/>
            <person name="Freeling M."/>
            <person name="Sankoff D."/>
            <person name="Paterson A.H."/>
            <person name="Zhu X."/>
            <person name="Yang X."/>
            <person name="Smith J.A."/>
            <person name="Cushman J.C."/>
            <person name="Paull R.E."/>
            <person name="Yu Q."/>
        </authorList>
    </citation>
    <scope>NUCLEOTIDE SEQUENCE [LARGE SCALE GENOMIC DNA]</scope>
    <source>
        <strain evidence="2">cv. F153</strain>
    </source>
</reference>
<keyword evidence="1" id="KW-0175">Coiled coil</keyword>
<dbReference type="Gramene" id="Aco028285.1.mrna1">
    <property type="protein sequence ID" value="Aco028285.1.mrna1"/>
    <property type="gene ID" value="Aco028285.1.path1"/>
</dbReference>
<dbReference type="RefSeq" id="XP_020104509.1">
    <property type="nucleotide sequence ID" value="XM_020248920.1"/>
</dbReference>
<evidence type="ECO:0000313" key="2">
    <source>
        <dbReference type="Proteomes" id="UP000515123"/>
    </source>
</evidence>
<keyword evidence="2" id="KW-1185">Reference proteome</keyword>